<evidence type="ECO:0000256" key="7">
    <source>
        <dbReference type="ARBA" id="ARBA00022801"/>
    </source>
</evidence>
<evidence type="ECO:0000256" key="4">
    <source>
        <dbReference type="ARBA" id="ARBA00021581"/>
    </source>
</evidence>
<dbReference type="GO" id="GO:0008360">
    <property type="term" value="P:regulation of cell shape"/>
    <property type="evidence" value="ECO:0007669"/>
    <property type="project" value="UniProtKB-KW"/>
</dbReference>
<feature type="transmembrane region" description="Helical" evidence="14">
    <location>
        <begin position="48"/>
        <end position="65"/>
    </location>
</feature>
<feature type="transmembrane region" description="Helical" evidence="14">
    <location>
        <begin position="72"/>
        <end position="91"/>
    </location>
</feature>
<dbReference type="AlphaFoldDB" id="A0A1F7J3L9"/>
<organism evidence="15 16">
    <name type="scientific">Candidatus Roizmanbacteria bacterium RIFCSPLOWO2_01_FULL_40_42</name>
    <dbReference type="NCBI Taxonomy" id="1802066"/>
    <lineage>
        <taxon>Bacteria</taxon>
        <taxon>Candidatus Roizmaniibacteriota</taxon>
    </lineage>
</organism>
<dbReference type="GO" id="GO:0046677">
    <property type="term" value="P:response to antibiotic"/>
    <property type="evidence" value="ECO:0007669"/>
    <property type="project" value="UniProtKB-UniRule"/>
</dbReference>
<evidence type="ECO:0000256" key="12">
    <source>
        <dbReference type="ARBA" id="ARBA00032932"/>
    </source>
</evidence>
<comment type="catalytic activity">
    <reaction evidence="13 14">
        <text>di-trans,octa-cis-undecaprenyl diphosphate + H2O = di-trans,octa-cis-undecaprenyl phosphate + phosphate + H(+)</text>
        <dbReference type="Rhea" id="RHEA:28094"/>
        <dbReference type="ChEBI" id="CHEBI:15377"/>
        <dbReference type="ChEBI" id="CHEBI:15378"/>
        <dbReference type="ChEBI" id="CHEBI:43474"/>
        <dbReference type="ChEBI" id="CHEBI:58405"/>
        <dbReference type="ChEBI" id="CHEBI:60392"/>
        <dbReference type="EC" id="3.6.1.27"/>
    </reaction>
</comment>
<keyword evidence="14" id="KW-0133">Cell shape</keyword>
<sequence>MLNVLNALILGIVEGITEFLPISSTAHLLIAGKLLHISQNDFSKFFDVFIQLGAILAVVFLYMTFVLKHKQLIGKLLVSFIPTAIVGFLFYETIKGVFFESFNLMSTALFLFGLIFIILEWMIKKKKFSLTKTLKKISYKDAFWIGLMQSLAIVPGVSRAGIIIVSMMSMKFKREDSAIYSFLLAVPTIGAASLLDLYKSRELLSGNMQNVEILIVGFVASLVTAYLTVKWLTSYLRKNSLTPFGIYRVLLAIIVMFV</sequence>
<keyword evidence="8 14" id="KW-1133">Transmembrane helix</keyword>
<comment type="similarity">
    <text evidence="2 14">Belongs to the UppP family.</text>
</comment>
<keyword evidence="7 14" id="KW-0378">Hydrolase</keyword>
<dbReference type="Pfam" id="PF02673">
    <property type="entry name" value="BacA"/>
    <property type="match status" value="1"/>
</dbReference>
<dbReference type="EC" id="3.6.1.27" evidence="3 14"/>
<feature type="transmembrane region" description="Helical" evidence="14">
    <location>
        <begin position="210"/>
        <end position="229"/>
    </location>
</feature>
<keyword evidence="5 14" id="KW-1003">Cell membrane</keyword>
<evidence type="ECO:0000256" key="3">
    <source>
        <dbReference type="ARBA" id="ARBA00012374"/>
    </source>
</evidence>
<protein>
    <recommendedName>
        <fullName evidence="4 14">Undecaprenyl-diphosphatase</fullName>
        <ecNumber evidence="3 14">3.6.1.27</ecNumber>
    </recommendedName>
    <alternativeName>
        <fullName evidence="12 14">Bacitracin resistance protein</fullName>
    </alternativeName>
    <alternativeName>
        <fullName evidence="11 14">Undecaprenyl pyrophosphate phosphatase</fullName>
    </alternativeName>
</protein>
<comment type="subcellular location">
    <subcellularLocation>
        <location evidence="1 14">Cell membrane</location>
        <topology evidence="1 14">Multi-pass membrane protein</topology>
    </subcellularLocation>
</comment>
<dbReference type="PANTHER" id="PTHR30622">
    <property type="entry name" value="UNDECAPRENYL-DIPHOSPHATASE"/>
    <property type="match status" value="1"/>
</dbReference>
<dbReference type="GO" id="GO:0009252">
    <property type="term" value="P:peptidoglycan biosynthetic process"/>
    <property type="evidence" value="ECO:0007669"/>
    <property type="project" value="UniProtKB-KW"/>
</dbReference>
<accession>A0A1F7J3L9</accession>
<comment type="caution">
    <text evidence="15">The sequence shown here is derived from an EMBL/GenBank/DDBJ whole genome shotgun (WGS) entry which is preliminary data.</text>
</comment>
<comment type="miscellaneous">
    <text evidence="14">Bacitracin is thought to be involved in the inhibition of peptidoglycan synthesis by sequestering undecaprenyl diphosphate, thereby reducing the pool of lipid carrier available.</text>
</comment>
<dbReference type="Proteomes" id="UP000178558">
    <property type="component" value="Unassembled WGS sequence"/>
</dbReference>
<evidence type="ECO:0000256" key="14">
    <source>
        <dbReference type="HAMAP-Rule" id="MF_01006"/>
    </source>
</evidence>
<evidence type="ECO:0000256" key="9">
    <source>
        <dbReference type="ARBA" id="ARBA00023136"/>
    </source>
</evidence>
<name>A0A1F7J3L9_9BACT</name>
<dbReference type="PANTHER" id="PTHR30622:SF3">
    <property type="entry name" value="UNDECAPRENYL-DIPHOSPHATASE"/>
    <property type="match status" value="1"/>
</dbReference>
<dbReference type="EMBL" id="MGAQ01000020">
    <property type="protein sequence ID" value="OGK50208.1"/>
    <property type="molecule type" value="Genomic_DNA"/>
</dbReference>
<dbReference type="GO" id="GO:0050380">
    <property type="term" value="F:undecaprenyl-diphosphatase activity"/>
    <property type="evidence" value="ECO:0007669"/>
    <property type="project" value="UniProtKB-UniRule"/>
</dbReference>
<dbReference type="HAMAP" id="MF_01006">
    <property type="entry name" value="Undec_diphosphatase"/>
    <property type="match status" value="1"/>
</dbReference>
<feature type="transmembrane region" description="Helical" evidence="14">
    <location>
        <begin position="178"/>
        <end position="198"/>
    </location>
</feature>
<keyword evidence="9 14" id="KW-0472">Membrane</keyword>
<feature type="transmembrane region" description="Helical" evidence="14">
    <location>
        <begin position="103"/>
        <end position="123"/>
    </location>
</feature>
<evidence type="ECO:0000256" key="10">
    <source>
        <dbReference type="ARBA" id="ARBA00023251"/>
    </source>
</evidence>
<dbReference type="GO" id="GO:0005886">
    <property type="term" value="C:plasma membrane"/>
    <property type="evidence" value="ECO:0007669"/>
    <property type="project" value="UniProtKB-SubCell"/>
</dbReference>
<dbReference type="GO" id="GO:0071555">
    <property type="term" value="P:cell wall organization"/>
    <property type="evidence" value="ECO:0007669"/>
    <property type="project" value="UniProtKB-KW"/>
</dbReference>
<reference evidence="15 16" key="1">
    <citation type="journal article" date="2016" name="Nat. Commun.">
        <title>Thousands of microbial genomes shed light on interconnected biogeochemical processes in an aquifer system.</title>
        <authorList>
            <person name="Anantharaman K."/>
            <person name="Brown C.T."/>
            <person name="Hug L.A."/>
            <person name="Sharon I."/>
            <person name="Castelle C.J."/>
            <person name="Probst A.J."/>
            <person name="Thomas B.C."/>
            <person name="Singh A."/>
            <person name="Wilkins M.J."/>
            <person name="Karaoz U."/>
            <person name="Brodie E.L."/>
            <person name="Williams K.H."/>
            <person name="Hubbard S.S."/>
            <person name="Banfield J.F."/>
        </authorList>
    </citation>
    <scope>NUCLEOTIDE SEQUENCE [LARGE SCALE GENOMIC DNA]</scope>
</reference>
<evidence type="ECO:0000313" key="16">
    <source>
        <dbReference type="Proteomes" id="UP000178558"/>
    </source>
</evidence>
<comment type="function">
    <text evidence="14">Catalyzes the dephosphorylation of undecaprenyl diphosphate (UPP). Confers resistance to bacitracin.</text>
</comment>
<keyword evidence="6 14" id="KW-0812">Transmembrane</keyword>
<evidence type="ECO:0000256" key="2">
    <source>
        <dbReference type="ARBA" id="ARBA00010621"/>
    </source>
</evidence>
<keyword evidence="14" id="KW-0573">Peptidoglycan synthesis</keyword>
<keyword evidence="14" id="KW-0961">Cell wall biogenesis/degradation</keyword>
<evidence type="ECO:0000256" key="13">
    <source>
        <dbReference type="ARBA" id="ARBA00047594"/>
    </source>
</evidence>
<evidence type="ECO:0000256" key="11">
    <source>
        <dbReference type="ARBA" id="ARBA00032707"/>
    </source>
</evidence>
<evidence type="ECO:0000313" key="15">
    <source>
        <dbReference type="EMBL" id="OGK50208.1"/>
    </source>
</evidence>
<feature type="transmembrane region" description="Helical" evidence="14">
    <location>
        <begin position="143"/>
        <end position="166"/>
    </location>
</feature>
<evidence type="ECO:0000256" key="8">
    <source>
        <dbReference type="ARBA" id="ARBA00022989"/>
    </source>
</evidence>
<evidence type="ECO:0000256" key="6">
    <source>
        <dbReference type="ARBA" id="ARBA00022692"/>
    </source>
</evidence>
<proteinExistence type="inferred from homology"/>
<evidence type="ECO:0000256" key="1">
    <source>
        <dbReference type="ARBA" id="ARBA00004651"/>
    </source>
</evidence>
<dbReference type="InterPro" id="IPR003824">
    <property type="entry name" value="UppP"/>
</dbReference>
<keyword evidence="10 14" id="KW-0046">Antibiotic resistance</keyword>
<gene>
    <name evidence="14" type="primary">uppP</name>
    <name evidence="15" type="ORF">A3B50_00270</name>
</gene>
<evidence type="ECO:0000256" key="5">
    <source>
        <dbReference type="ARBA" id="ARBA00022475"/>
    </source>
</evidence>